<dbReference type="AlphaFoldDB" id="A0A2H3CU97"/>
<proteinExistence type="predicted"/>
<gene>
    <name evidence="1" type="ORF">ARMGADRAFT_1017318</name>
</gene>
<protein>
    <submittedName>
        <fullName evidence="1">Uncharacterized protein</fullName>
    </submittedName>
</protein>
<organism evidence="1 2">
    <name type="scientific">Armillaria gallica</name>
    <name type="common">Bulbous honey fungus</name>
    <name type="synonym">Armillaria bulbosa</name>
    <dbReference type="NCBI Taxonomy" id="47427"/>
    <lineage>
        <taxon>Eukaryota</taxon>
        <taxon>Fungi</taxon>
        <taxon>Dikarya</taxon>
        <taxon>Basidiomycota</taxon>
        <taxon>Agaricomycotina</taxon>
        <taxon>Agaricomycetes</taxon>
        <taxon>Agaricomycetidae</taxon>
        <taxon>Agaricales</taxon>
        <taxon>Marasmiineae</taxon>
        <taxon>Physalacriaceae</taxon>
        <taxon>Armillaria</taxon>
    </lineage>
</organism>
<evidence type="ECO:0000313" key="2">
    <source>
        <dbReference type="Proteomes" id="UP000217790"/>
    </source>
</evidence>
<evidence type="ECO:0000313" key="1">
    <source>
        <dbReference type="EMBL" id="PBK86621.1"/>
    </source>
</evidence>
<dbReference type="Proteomes" id="UP000217790">
    <property type="component" value="Unassembled WGS sequence"/>
</dbReference>
<sequence>MQVGVSSVGFFVVVHAKAFDDDSRSVSRRQCSSLSATPGIVLYVEHDAKIRVIMMEMEQMEIRRSRKREPSDRSRDLPLLSFTLLLCPRMSF</sequence>
<keyword evidence="2" id="KW-1185">Reference proteome</keyword>
<reference evidence="2" key="1">
    <citation type="journal article" date="2017" name="Nat. Ecol. Evol.">
        <title>Genome expansion and lineage-specific genetic innovations in the forest pathogenic fungi Armillaria.</title>
        <authorList>
            <person name="Sipos G."/>
            <person name="Prasanna A.N."/>
            <person name="Walter M.C."/>
            <person name="O'Connor E."/>
            <person name="Balint B."/>
            <person name="Krizsan K."/>
            <person name="Kiss B."/>
            <person name="Hess J."/>
            <person name="Varga T."/>
            <person name="Slot J."/>
            <person name="Riley R."/>
            <person name="Boka B."/>
            <person name="Rigling D."/>
            <person name="Barry K."/>
            <person name="Lee J."/>
            <person name="Mihaltcheva S."/>
            <person name="LaButti K."/>
            <person name="Lipzen A."/>
            <person name="Waldron R."/>
            <person name="Moloney N.M."/>
            <person name="Sperisen C."/>
            <person name="Kredics L."/>
            <person name="Vagvoelgyi C."/>
            <person name="Patrignani A."/>
            <person name="Fitzpatrick D."/>
            <person name="Nagy I."/>
            <person name="Doyle S."/>
            <person name="Anderson J.B."/>
            <person name="Grigoriev I.V."/>
            <person name="Gueldener U."/>
            <person name="Muensterkoetter M."/>
            <person name="Nagy L.G."/>
        </authorList>
    </citation>
    <scope>NUCLEOTIDE SEQUENCE [LARGE SCALE GENOMIC DNA]</scope>
    <source>
        <strain evidence="2">Ar21-2</strain>
    </source>
</reference>
<dbReference type="EMBL" id="KZ293683">
    <property type="protein sequence ID" value="PBK86621.1"/>
    <property type="molecule type" value="Genomic_DNA"/>
</dbReference>
<dbReference type="InParanoid" id="A0A2H3CU97"/>
<name>A0A2H3CU97_ARMGA</name>
<accession>A0A2H3CU97</accession>